<comment type="similarity">
    <text evidence="6">Belongs to the ThrE exporter (TC 2.A.79) family.</text>
</comment>
<feature type="transmembrane region" description="Helical" evidence="7">
    <location>
        <begin position="229"/>
        <end position="252"/>
    </location>
</feature>
<evidence type="ECO:0000256" key="3">
    <source>
        <dbReference type="ARBA" id="ARBA00022692"/>
    </source>
</evidence>
<dbReference type="Pfam" id="PF06738">
    <property type="entry name" value="ThrE"/>
    <property type="match status" value="1"/>
</dbReference>
<dbReference type="AlphaFoldDB" id="A0A5C4JRW9"/>
<dbReference type="PANTHER" id="PTHR34390:SF2">
    <property type="entry name" value="SUCCINATE TRANSPORTER SUBUNIT YJJP-RELATED"/>
    <property type="match status" value="1"/>
</dbReference>
<protein>
    <submittedName>
        <fullName evidence="10">Threonine/serine exporter family protein</fullName>
    </submittedName>
</protein>
<proteinExistence type="inferred from homology"/>
<feature type="domain" description="Threonine/Serine exporter ThrE" evidence="9">
    <location>
        <begin position="271"/>
        <end position="406"/>
    </location>
</feature>
<feature type="transmembrane region" description="Helical" evidence="7">
    <location>
        <begin position="386"/>
        <end position="408"/>
    </location>
</feature>
<dbReference type="InterPro" id="IPR010619">
    <property type="entry name" value="ThrE-like_N"/>
</dbReference>
<evidence type="ECO:0000256" key="5">
    <source>
        <dbReference type="ARBA" id="ARBA00023136"/>
    </source>
</evidence>
<sequence>MSQAPSTAEHVAHLGLRLGRLMLANGAGTERVQQAVNDYVARFGYDARLMVSAEGLIITLEKGGHFHTRLGHALSGMAINMGALAELKAIRSETIAADPDFETIDRKFGDVEHAGNHYPPVLVILGMGLTAAALARLFGAEWPVVYVSVLVGIMTQTLRQTLNRCGVHPVAMAGLAAFGGGLAGALAIRLFPGVSATLCLVAAGMILVPGAPLINGIRDLFSNHIGVGVSRLVLGGITILAITFGLLSAASIAGDQMPVAGKMTLLPVPEDFLFSALAGVGFALLFNVPIRSAWVCVITAMIGHGLRTAVMHMGLDIVPAVLIGAFAATLVARLMAAAYDVPPVAFAFPGVVSMIPGSFGFRTGIGALTIMKEGAGTAPSFVAETIGLGVTTGLMTAAIAIGLSLALATRKPSPTTSRTGVRK</sequence>
<name>A0A5C4JRW9_9HYPH</name>
<gene>
    <name evidence="10" type="ORF">FF124_11005</name>
</gene>
<dbReference type="Proteomes" id="UP000307874">
    <property type="component" value="Unassembled WGS sequence"/>
</dbReference>
<dbReference type="InterPro" id="IPR024528">
    <property type="entry name" value="ThrE_2"/>
</dbReference>
<feature type="domain" description="Threonine/serine exporter-like N-terminal" evidence="8">
    <location>
        <begin position="15"/>
        <end position="252"/>
    </location>
</feature>
<evidence type="ECO:0000256" key="1">
    <source>
        <dbReference type="ARBA" id="ARBA00004651"/>
    </source>
</evidence>
<accession>A0A5C4JRW9</accession>
<dbReference type="EMBL" id="VCLB01000005">
    <property type="protein sequence ID" value="TNB48098.1"/>
    <property type="molecule type" value="Genomic_DNA"/>
</dbReference>
<keyword evidence="3 7" id="KW-0812">Transmembrane</keyword>
<comment type="subcellular location">
    <subcellularLocation>
        <location evidence="1">Cell membrane</location>
        <topology evidence="1">Multi-pass membrane protein</topology>
    </subcellularLocation>
</comment>
<evidence type="ECO:0000256" key="6">
    <source>
        <dbReference type="ARBA" id="ARBA00034125"/>
    </source>
</evidence>
<evidence type="ECO:0000256" key="7">
    <source>
        <dbReference type="SAM" id="Phobius"/>
    </source>
</evidence>
<feature type="transmembrane region" description="Helical" evidence="7">
    <location>
        <begin position="314"/>
        <end position="336"/>
    </location>
</feature>
<evidence type="ECO:0000313" key="11">
    <source>
        <dbReference type="Proteomes" id="UP000307874"/>
    </source>
</evidence>
<dbReference type="OrthoDB" id="9124364at2"/>
<dbReference type="PANTHER" id="PTHR34390">
    <property type="entry name" value="UPF0442 PROTEIN YJJB-RELATED"/>
    <property type="match status" value="1"/>
</dbReference>
<dbReference type="RefSeq" id="WP_138748524.1">
    <property type="nucleotide sequence ID" value="NZ_VCLB01000005.1"/>
</dbReference>
<feature type="transmembrane region" description="Helical" evidence="7">
    <location>
        <begin position="169"/>
        <end position="188"/>
    </location>
</feature>
<dbReference type="GO" id="GO:0022857">
    <property type="term" value="F:transmembrane transporter activity"/>
    <property type="evidence" value="ECO:0007669"/>
    <property type="project" value="InterPro"/>
</dbReference>
<feature type="transmembrane region" description="Helical" evidence="7">
    <location>
        <begin position="194"/>
        <end position="217"/>
    </location>
</feature>
<organism evidence="10 11">
    <name type="scientific">Martelella lutilitoris</name>
    <dbReference type="NCBI Taxonomy" id="2583532"/>
    <lineage>
        <taxon>Bacteria</taxon>
        <taxon>Pseudomonadati</taxon>
        <taxon>Pseudomonadota</taxon>
        <taxon>Alphaproteobacteria</taxon>
        <taxon>Hyphomicrobiales</taxon>
        <taxon>Aurantimonadaceae</taxon>
        <taxon>Martelella</taxon>
    </lineage>
</organism>
<reference evidence="10 11" key="1">
    <citation type="submission" date="2019-06" db="EMBL/GenBank/DDBJ databases">
        <title>Martelella lutilitoris sp. nov., isolated from a tidal mudflat.</title>
        <authorList>
            <person name="Kim Y.-J."/>
        </authorList>
    </citation>
    <scope>NUCLEOTIDE SEQUENCE [LARGE SCALE GENOMIC DNA]</scope>
    <source>
        <strain evidence="10 11">GH2-6</strain>
    </source>
</reference>
<dbReference type="InterPro" id="IPR050539">
    <property type="entry name" value="ThrE_Dicarb/AminoAcid_Exp"/>
</dbReference>
<feature type="transmembrane region" description="Helical" evidence="7">
    <location>
        <begin position="272"/>
        <end position="302"/>
    </location>
</feature>
<dbReference type="GO" id="GO:0015744">
    <property type="term" value="P:succinate transport"/>
    <property type="evidence" value="ECO:0007669"/>
    <property type="project" value="TreeGrafter"/>
</dbReference>
<dbReference type="GO" id="GO:0005886">
    <property type="term" value="C:plasma membrane"/>
    <property type="evidence" value="ECO:0007669"/>
    <property type="project" value="UniProtKB-SubCell"/>
</dbReference>
<dbReference type="Pfam" id="PF12821">
    <property type="entry name" value="ThrE_2"/>
    <property type="match status" value="1"/>
</dbReference>
<keyword evidence="2" id="KW-1003">Cell membrane</keyword>
<keyword evidence="4 7" id="KW-1133">Transmembrane helix</keyword>
<keyword evidence="11" id="KW-1185">Reference proteome</keyword>
<keyword evidence="5 7" id="KW-0472">Membrane</keyword>
<evidence type="ECO:0000259" key="9">
    <source>
        <dbReference type="Pfam" id="PF12821"/>
    </source>
</evidence>
<comment type="caution">
    <text evidence="10">The sequence shown here is derived from an EMBL/GenBank/DDBJ whole genome shotgun (WGS) entry which is preliminary data.</text>
</comment>
<evidence type="ECO:0000313" key="10">
    <source>
        <dbReference type="EMBL" id="TNB48098.1"/>
    </source>
</evidence>
<evidence type="ECO:0000259" key="8">
    <source>
        <dbReference type="Pfam" id="PF06738"/>
    </source>
</evidence>
<evidence type="ECO:0000256" key="4">
    <source>
        <dbReference type="ARBA" id="ARBA00022989"/>
    </source>
</evidence>
<evidence type="ECO:0000256" key="2">
    <source>
        <dbReference type="ARBA" id="ARBA00022475"/>
    </source>
</evidence>